<feature type="region of interest" description="Disordered" evidence="1">
    <location>
        <begin position="31"/>
        <end position="53"/>
    </location>
</feature>
<dbReference type="STRING" id="407036.SAMN05216243_3503"/>
<protein>
    <recommendedName>
        <fullName evidence="4">LysM domain-containing protein</fullName>
    </recommendedName>
</protein>
<evidence type="ECO:0000313" key="2">
    <source>
        <dbReference type="EMBL" id="SDK54336.1"/>
    </source>
</evidence>
<evidence type="ECO:0000256" key="1">
    <source>
        <dbReference type="SAM" id="MobiDB-lite"/>
    </source>
</evidence>
<gene>
    <name evidence="2" type="ORF">SAMN05216243_3503</name>
</gene>
<dbReference type="Proteomes" id="UP000198694">
    <property type="component" value="Unassembled WGS sequence"/>
</dbReference>
<organism evidence="2 3">
    <name type="scientific">Sediminibacillus albus</name>
    <dbReference type="NCBI Taxonomy" id="407036"/>
    <lineage>
        <taxon>Bacteria</taxon>
        <taxon>Bacillati</taxon>
        <taxon>Bacillota</taxon>
        <taxon>Bacilli</taxon>
        <taxon>Bacillales</taxon>
        <taxon>Bacillaceae</taxon>
        <taxon>Sediminibacillus</taxon>
    </lineage>
</organism>
<keyword evidence="3" id="KW-1185">Reference proteome</keyword>
<dbReference type="RefSeq" id="WP_093216982.1">
    <property type="nucleotide sequence ID" value="NZ_FNFL01000008.1"/>
</dbReference>
<dbReference type="EMBL" id="FNFL01000008">
    <property type="protein sequence ID" value="SDK54336.1"/>
    <property type="molecule type" value="Genomic_DNA"/>
</dbReference>
<accession>A0A1G9CRU0</accession>
<dbReference type="OrthoDB" id="2691912at2"/>
<dbReference type="AlphaFoldDB" id="A0A1G9CRU0"/>
<reference evidence="2 3" key="1">
    <citation type="submission" date="2016-10" db="EMBL/GenBank/DDBJ databases">
        <authorList>
            <person name="de Groot N.N."/>
        </authorList>
    </citation>
    <scope>NUCLEOTIDE SEQUENCE [LARGE SCALE GENOMIC DNA]</scope>
    <source>
        <strain evidence="2 3">CGMCC 1.6502</strain>
    </source>
</reference>
<sequence>MGFFKKTFIFILIILFISSVYKDLTVGTPVPGKDNGTAVSMPEKPEQSSGNKQKETDAFQILEVKVHPGDTVLTIVEDINRRDTQLSIEQVIKDFQTLNPDADPHQIEPDMIYKFPVYNNQP</sequence>
<name>A0A1G9CRU0_9BACI</name>
<evidence type="ECO:0000313" key="3">
    <source>
        <dbReference type="Proteomes" id="UP000198694"/>
    </source>
</evidence>
<proteinExistence type="predicted"/>
<evidence type="ECO:0008006" key="4">
    <source>
        <dbReference type="Google" id="ProtNLM"/>
    </source>
</evidence>